<dbReference type="InterPro" id="IPR058915">
    <property type="entry name" value="AcrVA2-like"/>
</dbReference>
<gene>
    <name evidence="1" type="ORF">AABD04_20155</name>
</gene>
<sequence>MTGYFIGRPNDDVFPSPPQAAVRAVRSLLPKHVPALLDGLDAVVRPRLDDVLRYHQQMAPRWDHPQPQLSEAERFERYSNFAVRLALSVTSGAVSGETFYASPEASALVQEASAQPADLVPATVADLPSPSGFAYFGAAVPEESFYLLWHTDSDPTSSNSVGIQMATAAGLEAFLLQNGEAGWGTDRALHMPLQSMTMDIGEPADDAPPGLSAGWGFLTQPPHVPQAPEGFRNIFCWDDPALFIRVLMAFTDLLRMERSNLTTSDETVLSKRTHSRGRRVETVVRHLSYRGSATPAETIGQEGRLKNRHIVRGHWHTYRYGPDRHERRRRWVEAHIKGPDGAPLIVRRRVNIVPPPPSTGSAI</sequence>
<proteinExistence type="predicted"/>
<protein>
    <submittedName>
        <fullName evidence="1">Uncharacterized protein</fullName>
    </submittedName>
</protein>
<dbReference type="RefSeq" id="WP_341442273.1">
    <property type="nucleotide sequence ID" value="NZ_JBBPCN010000001.1"/>
</dbReference>
<evidence type="ECO:0000313" key="1">
    <source>
        <dbReference type="EMBL" id="MEK8073164.1"/>
    </source>
</evidence>
<dbReference type="EMBL" id="JBBPCN010000001">
    <property type="protein sequence ID" value="MEK8073164.1"/>
    <property type="molecule type" value="Genomic_DNA"/>
</dbReference>
<accession>A0ABU9D0N0</accession>
<name>A0ABU9D0N0_9NOCA</name>
<organism evidence="1 2">
    <name type="scientific">Rhodococcus navarretei</name>
    <dbReference type="NCBI Taxonomy" id="3128981"/>
    <lineage>
        <taxon>Bacteria</taxon>
        <taxon>Bacillati</taxon>
        <taxon>Actinomycetota</taxon>
        <taxon>Actinomycetes</taxon>
        <taxon>Mycobacteriales</taxon>
        <taxon>Nocardiaceae</taxon>
        <taxon>Rhodococcus</taxon>
    </lineage>
</organism>
<comment type="caution">
    <text evidence="1">The sequence shown here is derived from an EMBL/GenBank/DDBJ whole genome shotgun (WGS) entry which is preliminary data.</text>
</comment>
<keyword evidence="2" id="KW-1185">Reference proteome</keyword>
<evidence type="ECO:0000313" key="2">
    <source>
        <dbReference type="Proteomes" id="UP001456513"/>
    </source>
</evidence>
<reference evidence="1 2" key="1">
    <citation type="submission" date="2024-03" db="EMBL/GenBank/DDBJ databases">
        <title>Rhodococcus navarretei sp. nov. and Pseudarthrobacter quantumdoti sp. nov., two new species with the ability to biosynthesize Quantum Dots isolated from soil samples at Union Glacier, Antarctica.</title>
        <authorList>
            <person name="Vargas M."/>
        </authorList>
    </citation>
    <scope>NUCLEOTIDE SEQUENCE [LARGE SCALE GENOMIC DNA]</scope>
    <source>
        <strain evidence="1 2">EXRC-4A-4</strain>
    </source>
</reference>
<dbReference type="Pfam" id="PF26125">
    <property type="entry name" value="AcrVA2-like"/>
    <property type="match status" value="1"/>
</dbReference>
<dbReference type="Proteomes" id="UP001456513">
    <property type="component" value="Unassembled WGS sequence"/>
</dbReference>